<keyword evidence="4" id="KW-1185">Reference proteome</keyword>
<dbReference type="Proteomes" id="UP000838756">
    <property type="component" value="Unassembled WGS sequence"/>
</dbReference>
<dbReference type="OrthoDB" id="271273at2759"/>
<evidence type="ECO:0000256" key="1">
    <source>
        <dbReference type="ARBA" id="ARBA00022679"/>
    </source>
</evidence>
<dbReference type="GO" id="GO:0043161">
    <property type="term" value="P:proteasome-mediated ubiquitin-dependent protein catabolic process"/>
    <property type="evidence" value="ECO:0007669"/>
    <property type="project" value="TreeGrafter"/>
</dbReference>
<name>A0A8S4QEV5_9NEOP</name>
<accession>A0A8S4QEV5</accession>
<dbReference type="AlphaFoldDB" id="A0A8S4QEV5"/>
<evidence type="ECO:0000313" key="4">
    <source>
        <dbReference type="Proteomes" id="UP000838756"/>
    </source>
</evidence>
<dbReference type="EMBL" id="CAKXAJ010005771">
    <property type="protein sequence ID" value="CAH2209224.1"/>
    <property type="molecule type" value="Genomic_DNA"/>
</dbReference>
<comment type="pathway">
    <text evidence="2">Protein modification; protein ubiquitination.</text>
</comment>
<comment type="function">
    <text evidence="2">E3 ubiquitin-protein ligase which accepts ubiquitin from an E2 ubiquitin-conjugating enzyme in the form of a thioester and then directly transfers the ubiquitin to targeted substrates.</text>
</comment>
<dbReference type="PANTHER" id="PTHR45670:SF13">
    <property type="entry name" value="E3 UBIQUITIN-PROTEIN LIGASE TRIP12"/>
    <property type="match status" value="1"/>
</dbReference>
<keyword evidence="1 2" id="KW-0808">Transferase</keyword>
<dbReference type="PANTHER" id="PTHR45670">
    <property type="entry name" value="E3 UBIQUITIN-PROTEIN LIGASE TRIP12"/>
    <property type="match status" value="1"/>
</dbReference>
<evidence type="ECO:0000256" key="2">
    <source>
        <dbReference type="RuleBase" id="RU369009"/>
    </source>
</evidence>
<reference evidence="3" key="1">
    <citation type="submission" date="2022-03" db="EMBL/GenBank/DDBJ databases">
        <authorList>
            <person name="Lindestad O."/>
        </authorList>
    </citation>
    <scope>NUCLEOTIDE SEQUENCE</scope>
</reference>
<evidence type="ECO:0000313" key="3">
    <source>
        <dbReference type="EMBL" id="CAH2209224.1"/>
    </source>
</evidence>
<dbReference type="InterPro" id="IPR045322">
    <property type="entry name" value="HECTD1/TRIP12-like"/>
</dbReference>
<dbReference type="GO" id="GO:0000209">
    <property type="term" value="P:protein polyubiquitination"/>
    <property type="evidence" value="ECO:0007669"/>
    <property type="project" value="TreeGrafter"/>
</dbReference>
<organism evidence="3 4">
    <name type="scientific">Pararge aegeria aegeria</name>
    <dbReference type="NCBI Taxonomy" id="348720"/>
    <lineage>
        <taxon>Eukaryota</taxon>
        <taxon>Metazoa</taxon>
        <taxon>Ecdysozoa</taxon>
        <taxon>Arthropoda</taxon>
        <taxon>Hexapoda</taxon>
        <taxon>Insecta</taxon>
        <taxon>Pterygota</taxon>
        <taxon>Neoptera</taxon>
        <taxon>Endopterygota</taxon>
        <taxon>Lepidoptera</taxon>
        <taxon>Glossata</taxon>
        <taxon>Ditrysia</taxon>
        <taxon>Papilionoidea</taxon>
        <taxon>Nymphalidae</taxon>
        <taxon>Satyrinae</taxon>
        <taxon>Satyrini</taxon>
        <taxon>Parargina</taxon>
        <taxon>Pararge</taxon>
    </lineage>
</organism>
<dbReference type="GO" id="GO:0016607">
    <property type="term" value="C:nuclear speck"/>
    <property type="evidence" value="ECO:0007669"/>
    <property type="project" value="TreeGrafter"/>
</dbReference>
<protein>
    <recommendedName>
        <fullName evidence="2">E3 ubiquitin-protein ligase</fullName>
        <ecNumber evidence="2">2.3.2.26</ecNumber>
    </recommendedName>
</protein>
<dbReference type="EC" id="2.3.2.26" evidence="2"/>
<comment type="catalytic activity">
    <reaction evidence="2">
        <text>S-ubiquitinyl-[E2 ubiquitin-conjugating enzyme]-L-cysteine + [acceptor protein]-L-lysine = [E2 ubiquitin-conjugating enzyme]-L-cysteine + N(6)-ubiquitinyl-[acceptor protein]-L-lysine.</text>
        <dbReference type="EC" id="2.3.2.26"/>
    </reaction>
</comment>
<proteinExistence type="inferred from homology"/>
<feature type="non-terminal residue" evidence="3">
    <location>
        <position position="1"/>
    </location>
</feature>
<comment type="caution">
    <text evidence="3">The sequence shown here is derived from an EMBL/GenBank/DDBJ whole genome shotgun (WGS) entry which is preliminary data.</text>
</comment>
<dbReference type="GO" id="GO:0006974">
    <property type="term" value="P:DNA damage response"/>
    <property type="evidence" value="ECO:0007669"/>
    <property type="project" value="TreeGrafter"/>
</dbReference>
<sequence length="62" mass="7412">MEWWWAELAAKANRQLQDPLVIMTGNLPPWLKKVAYSCPFVFPFEVRHLLFYVVSFDRDRAL</sequence>
<gene>
    <name evidence="3" type="primary">jg27202</name>
    <name evidence="3" type="ORF">PAEG_LOCUS1623</name>
</gene>
<dbReference type="GO" id="GO:0061630">
    <property type="term" value="F:ubiquitin protein ligase activity"/>
    <property type="evidence" value="ECO:0007669"/>
    <property type="project" value="UniProtKB-UniRule"/>
</dbReference>
<comment type="similarity">
    <text evidence="2">Belongs to the UPL family. K-HECT subfamily.</text>
</comment>
<keyword evidence="2" id="KW-0833">Ubl conjugation pathway</keyword>